<dbReference type="GO" id="GO:0016020">
    <property type="term" value="C:membrane"/>
    <property type="evidence" value="ECO:0007669"/>
    <property type="project" value="InterPro"/>
</dbReference>
<dbReference type="PANTHER" id="PTHR31218">
    <property type="entry name" value="WAT1-RELATED PROTEIN"/>
    <property type="match status" value="1"/>
</dbReference>
<feature type="transmembrane region" description="Helical" evidence="4">
    <location>
        <begin position="36"/>
        <end position="61"/>
    </location>
</feature>
<protein>
    <submittedName>
        <fullName evidence="5">WAT1-related protein At3g28050 isoform X2</fullName>
    </submittedName>
</protein>
<keyword evidence="3 4" id="KW-0472">Membrane</keyword>
<organism evidence="5">
    <name type="scientific">Rhizophora mucronata</name>
    <name type="common">Asiatic mangrove</name>
    <dbReference type="NCBI Taxonomy" id="61149"/>
    <lineage>
        <taxon>Eukaryota</taxon>
        <taxon>Viridiplantae</taxon>
        <taxon>Streptophyta</taxon>
        <taxon>Embryophyta</taxon>
        <taxon>Tracheophyta</taxon>
        <taxon>Spermatophyta</taxon>
        <taxon>Magnoliopsida</taxon>
        <taxon>eudicotyledons</taxon>
        <taxon>Gunneridae</taxon>
        <taxon>Pentapetalae</taxon>
        <taxon>rosids</taxon>
        <taxon>fabids</taxon>
        <taxon>Malpighiales</taxon>
        <taxon>Rhizophoraceae</taxon>
        <taxon>Rhizophora</taxon>
    </lineage>
</organism>
<evidence type="ECO:0000256" key="3">
    <source>
        <dbReference type="ARBA" id="ARBA00023136"/>
    </source>
</evidence>
<feature type="transmembrane region" description="Helical" evidence="4">
    <location>
        <begin position="73"/>
        <end position="99"/>
    </location>
</feature>
<evidence type="ECO:0000256" key="2">
    <source>
        <dbReference type="ARBA" id="ARBA00022989"/>
    </source>
</evidence>
<evidence type="ECO:0000256" key="1">
    <source>
        <dbReference type="ARBA" id="ARBA00022692"/>
    </source>
</evidence>
<feature type="transmembrane region" description="Helical" evidence="4">
    <location>
        <begin position="105"/>
        <end position="126"/>
    </location>
</feature>
<dbReference type="InterPro" id="IPR030184">
    <property type="entry name" value="WAT1-related"/>
</dbReference>
<evidence type="ECO:0000256" key="4">
    <source>
        <dbReference type="SAM" id="Phobius"/>
    </source>
</evidence>
<dbReference type="AlphaFoldDB" id="A0A2P2JWK8"/>
<sequence>MMNMEAKVALPFMGMVMAESAQVGLMIISKAVMSKGMSNLIFVFYSNALASLILLPSSLLFHRSQRPPLTFSIVCGFFLLGLFGFSGMLGLTLVLLHLAQLCSTSFLALPLYLQLFSGYAFLFDAITA</sequence>
<dbReference type="GO" id="GO:0022857">
    <property type="term" value="F:transmembrane transporter activity"/>
    <property type="evidence" value="ECO:0007669"/>
    <property type="project" value="InterPro"/>
</dbReference>
<keyword evidence="2 4" id="KW-1133">Transmembrane helix</keyword>
<keyword evidence="1 4" id="KW-0812">Transmembrane</keyword>
<proteinExistence type="predicted"/>
<dbReference type="EMBL" id="GGEC01017366">
    <property type="protein sequence ID" value="MBW97849.1"/>
    <property type="molecule type" value="Transcribed_RNA"/>
</dbReference>
<reference evidence="5" key="1">
    <citation type="submission" date="2018-02" db="EMBL/GenBank/DDBJ databases">
        <title>Rhizophora mucronata_Transcriptome.</title>
        <authorList>
            <person name="Meera S.P."/>
            <person name="Sreeshan A."/>
            <person name="Augustine A."/>
        </authorList>
    </citation>
    <scope>NUCLEOTIDE SEQUENCE</scope>
    <source>
        <tissue evidence="5">Leaf</tissue>
    </source>
</reference>
<name>A0A2P2JWK8_RHIMU</name>
<evidence type="ECO:0000313" key="5">
    <source>
        <dbReference type="EMBL" id="MBW97849.1"/>
    </source>
</evidence>
<accession>A0A2P2JWK8</accession>